<protein>
    <submittedName>
        <fullName evidence="2">Uncharacterized protein</fullName>
    </submittedName>
</protein>
<keyword evidence="1" id="KW-0472">Membrane</keyword>
<keyword evidence="3" id="KW-1185">Reference proteome</keyword>
<proteinExistence type="predicted"/>
<reference evidence="3" key="1">
    <citation type="journal article" date="2019" name="Int. J. Syst. Evol. Microbiol.">
        <title>The Global Catalogue of Microorganisms (GCM) 10K type strain sequencing project: providing services to taxonomists for standard genome sequencing and annotation.</title>
        <authorList>
            <consortium name="The Broad Institute Genomics Platform"/>
            <consortium name="The Broad Institute Genome Sequencing Center for Infectious Disease"/>
            <person name="Wu L."/>
            <person name="Ma J."/>
        </authorList>
    </citation>
    <scope>NUCLEOTIDE SEQUENCE [LARGE SCALE GENOMIC DNA]</scope>
    <source>
        <strain evidence="3">CGMCC 1.5362</strain>
    </source>
</reference>
<gene>
    <name evidence="2" type="ORF">GCM10011509_22770</name>
</gene>
<dbReference type="EMBL" id="BMLB01000004">
    <property type="protein sequence ID" value="GGK73602.1"/>
    <property type="molecule type" value="Genomic_DNA"/>
</dbReference>
<evidence type="ECO:0000256" key="1">
    <source>
        <dbReference type="SAM" id="Phobius"/>
    </source>
</evidence>
<keyword evidence="1" id="KW-0812">Transmembrane</keyword>
<name>A0ABQ2FBU6_9MICO</name>
<evidence type="ECO:0000313" key="2">
    <source>
        <dbReference type="EMBL" id="GGK73602.1"/>
    </source>
</evidence>
<accession>A0ABQ2FBU6</accession>
<feature type="transmembrane region" description="Helical" evidence="1">
    <location>
        <begin position="31"/>
        <end position="49"/>
    </location>
</feature>
<sequence>MRAQKLLLAGAGASGVLTVVAVVAAVLHWWWLVVLAGMLLVSAALLVALDADRRVRELRTFVRAQVAAIDTTGGRAAPSTEDVVGTVRVLQAQYTGRLDRLQDTVEQALRRRDDRG</sequence>
<dbReference type="Proteomes" id="UP000662111">
    <property type="component" value="Unassembled WGS sequence"/>
</dbReference>
<dbReference type="RefSeq" id="WP_022920073.1">
    <property type="nucleotide sequence ID" value="NZ_BMLB01000004.1"/>
</dbReference>
<organism evidence="2 3">
    <name type="scientific">Ornithinimicrobium pekingense</name>
    <dbReference type="NCBI Taxonomy" id="384677"/>
    <lineage>
        <taxon>Bacteria</taxon>
        <taxon>Bacillati</taxon>
        <taxon>Actinomycetota</taxon>
        <taxon>Actinomycetes</taxon>
        <taxon>Micrococcales</taxon>
        <taxon>Ornithinimicrobiaceae</taxon>
        <taxon>Ornithinimicrobium</taxon>
    </lineage>
</organism>
<evidence type="ECO:0000313" key="3">
    <source>
        <dbReference type="Proteomes" id="UP000662111"/>
    </source>
</evidence>
<keyword evidence="1" id="KW-1133">Transmembrane helix</keyword>
<comment type="caution">
    <text evidence="2">The sequence shown here is derived from an EMBL/GenBank/DDBJ whole genome shotgun (WGS) entry which is preliminary data.</text>
</comment>